<gene>
    <name evidence="1" type="ORF">LCGC14_2894040</name>
</gene>
<comment type="caution">
    <text evidence="1">The sequence shown here is derived from an EMBL/GenBank/DDBJ whole genome shotgun (WGS) entry which is preliminary data.</text>
</comment>
<organism evidence="1">
    <name type="scientific">marine sediment metagenome</name>
    <dbReference type="NCBI Taxonomy" id="412755"/>
    <lineage>
        <taxon>unclassified sequences</taxon>
        <taxon>metagenomes</taxon>
        <taxon>ecological metagenomes</taxon>
    </lineage>
</organism>
<evidence type="ECO:0000313" key="1">
    <source>
        <dbReference type="EMBL" id="KKK73415.1"/>
    </source>
</evidence>
<name>A0A0F8YI67_9ZZZZ</name>
<dbReference type="AlphaFoldDB" id="A0A0F8YI67"/>
<dbReference type="EMBL" id="LAZR01056794">
    <property type="protein sequence ID" value="KKK73415.1"/>
    <property type="molecule type" value="Genomic_DNA"/>
</dbReference>
<feature type="non-terminal residue" evidence="1">
    <location>
        <position position="1"/>
    </location>
</feature>
<sequence length="89" mass="10171">IEDITDWTIYYTVKLKKEDSDANAKINKKVTSHSDPTNGKTLIELSTSDTDLDPKTYWYSMDYKSSDGKVGILFEGKVTFKKAVRDTRN</sequence>
<accession>A0A0F8YI67</accession>
<protein>
    <submittedName>
        <fullName evidence="1">Uncharacterized protein</fullName>
    </submittedName>
</protein>
<proteinExistence type="predicted"/>
<reference evidence="1" key="1">
    <citation type="journal article" date="2015" name="Nature">
        <title>Complex archaea that bridge the gap between prokaryotes and eukaryotes.</title>
        <authorList>
            <person name="Spang A."/>
            <person name="Saw J.H."/>
            <person name="Jorgensen S.L."/>
            <person name="Zaremba-Niedzwiedzka K."/>
            <person name="Martijn J."/>
            <person name="Lind A.E."/>
            <person name="van Eijk R."/>
            <person name="Schleper C."/>
            <person name="Guy L."/>
            <person name="Ettema T.J."/>
        </authorList>
    </citation>
    <scope>NUCLEOTIDE SEQUENCE</scope>
</reference>